<name>A0A2A4FN42_9SPHN</name>
<dbReference type="InterPro" id="IPR010982">
    <property type="entry name" value="Lambda_DNA-bd_dom_sf"/>
</dbReference>
<dbReference type="RefSeq" id="WP_066969736.1">
    <property type="nucleotide sequence ID" value="NZ_CP023449.1"/>
</dbReference>
<dbReference type="InterPro" id="IPR001387">
    <property type="entry name" value="Cro/C1-type_HTH"/>
</dbReference>
<dbReference type="SUPFAM" id="SSF47413">
    <property type="entry name" value="lambda repressor-like DNA-binding domains"/>
    <property type="match status" value="1"/>
</dbReference>
<comment type="caution">
    <text evidence="2">The sequence shown here is derived from an EMBL/GenBank/DDBJ whole genome shotgun (WGS) entry which is preliminary data.</text>
</comment>
<gene>
    <name evidence="2" type="ORF">COO09_23535</name>
</gene>
<dbReference type="SMART" id="SM00530">
    <property type="entry name" value="HTH_XRE"/>
    <property type="match status" value="1"/>
</dbReference>
<keyword evidence="3" id="KW-1185">Reference proteome</keyword>
<dbReference type="AlphaFoldDB" id="A0A2A4FN42"/>
<dbReference type="GO" id="GO:0003677">
    <property type="term" value="F:DNA binding"/>
    <property type="evidence" value="ECO:0007669"/>
    <property type="project" value="InterPro"/>
</dbReference>
<evidence type="ECO:0000259" key="1">
    <source>
        <dbReference type="SMART" id="SM00530"/>
    </source>
</evidence>
<accession>A0A2A4FN42</accession>
<dbReference type="EMBL" id="NWUF01000044">
    <property type="protein sequence ID" value="PCE39823.1"/>
    <property type="molecule type" value="Genomic_DNA"/>
</dbReference>
<proteinExistence type="predicted"/>
<organism evidence="2 3">
    <name type="scientific">Rhizorhabdus dicambivorans</name>
    <dbReference type="NCBI Taxonomy" id="1850238"/>
    <lineage>
        <taxon>Bacteria</taxon>
        <taxon>Pseudomonadati</taxon>
        <taxon>Pseudomonadota</taxon>
        <taxon>Alphaproteobacteria</taxon>
        <taxon>Sphingomonadales</taxon>
        <taxon>Sphingomonadaceae</taxon>
        <taxon>Rhizorhabdus</taxon>
    </lineage>
</organism>
<sequence>MASDGAGAEEARRIGERIREELARRRLSRQWLADAARISLSTLEKALAGSRSFTLMTTIRIEEALGLSLRGEGGAAAASSLPTLAPQELGAYARPAVSWLEGDYLTLRPSAGEAGSVYAHLLGIAWDEARGLLAFREAARIDPEFTQGGTVGVSNLSGHVYLVTNDLGQYRLVILGRPTIAGELYGVLTTLQVGQGTSLMPVTMPIALVPLKPGQPSPALGRISPGHPDFAAYRRHVDRVTADGFARMLM</sequence>
<dbReference type="Proteomes" id="UP000218934">
    <property type="component" value="Unassembled WGS sequence"/>
</dbReference>
<evidence type="ECO:0000313" key="2">
    <source>
        <dbReference type="EMBL" id="PCE39823.1"/>
    </source>
</evidence>
<reference evidence="2 3" key="1">
    <citation type="submission" date="2017-09" db="EMBL/GenBank/DDBJ databases">
        <title>The Catabolism of 3,6-Dichlorosalicylic acid is Initiated by the Cytochrome P450 Monooxygenase DsmABC in Rhizorhabdus dicambivorans Ndbn-20.</title>
        <authorList>
            <person name="Na L."/>
        </authorList>
    </citation>
    <scope>NUCLEOTIDE SEQUENCE [LARGE SCALE GENOMIC DNA]</scope>
    <source>
        <strain evidence="2 3">Ndbn-20m</strain>
    </source>
</reference>
<protein>
    <submittedName>
        <fullName evidence="2">XRE family transcriptional regulator</fullName>
    </submittedName>
</protein>
<feature type="domain" description="HTH cro/C1-type" evidence="1">
    <location>
        <begin position="17"/>
        <end position="72"/>
    </location>
</feature>
<dbReference type="CDD" id="cd00093">
    <property type="entry name" value="HTH_XRE"/>
    <property type="match status" value="1"/>
</dbReference>
<dbReference type="OrthoDB" id="7402760at2"/>
<evidence type="ECO:0000313" key="3">
    <source>
        <dbReference type="Proteomes" id="UP000218934"/>
    </source>
</evidence>
<dbReference type="Gene3D" id="1.10.260.40">
    <property type="entry name" value="lambda repressor-like DNA-binding domains"/>
    <property type="match status" value="1"/>
</dbReference>
<dbReference type="KEGG" id="rdi:CMV14_08785"/>